<accession>A0ACC6JC33</accession>
<protein>
    <submittedName>
        <fullName evidence="1">Uncharacterized protein</fullName>
    </submittedName>
</protein>
<name>A0ACC6JC33_9FLAO</name>
<sequence length="98" mass="11401">MKKLTIRIDQWVKSTEAQWKTFPIKKQRFLTALFFTGYSLMTLLMIIIQIASKKGSDSKDMPPIRHIITKPADITIKSKEGYHSVYNSSQNNQDERPK</sequence>
<dbReference type="Proteomes" id="UP001184833">
    <property type="component" value="Unassembled WGS sequence"/>
</dbReference>
<reference evidence="1" key="1">
    <citation type="submission" date="2023-07" db="EMBL/GenBank/DDBJ databases">
        <title>Sorghum-associated microbial communities from plants grown in Nebraska, USA.</title>
        <authorList>
            <person name="Schachtman D."/>
        </authorList>
    </citation>
    <scope>NUCLEOTIDE SEQUENCE</scope>
    <source>
        <strain evidence="1">DS2329</strain>
    </source>
</reference>
<organism evidence="1 2">
    <name type="scientific">Chryseobacterium vietnamense</name>
    <dbReference type="NCBI Taxonomy" id="866785"/>
    <lineage>
        <taxon>Bacteria</taxon>
        <taxon>Pseudomonadati</taxon>
        <taxon>Bacteroidota</taxon>
        <taxon>Flavobacteriia</taxon>
        <taxon>Flavobacteriales</taxon>
        <taxon>Weeksellaceae</taxon>
        <taxon>Chryseobacterium group</taxon>
        <taxon>Chryseobacterium</taxon>
    </lineage>
</organism>
<gene>
    <name evidence="1" type="ORF">J2786_003622</name>
</gene>
<dbReference type="EMBL" id="JAVDQX010000004">
    <property type="protein sequence ID" value="MDR6460488.1"/>
    <property type="molecule type" value="Genomic_DNA"/>
</dbReference>
<proteinExistence type="predicted"/>
<evidence type="ECO:0000313" key="2">
    <source>
        <dbReference type="Proteomes" id="UP001184833"/>
    </source>
</evidence>
<keyword evidence="2" id="KW-1185">Reference proteome</keyword>
<comment type="caution">
    <text evidence="1">The sequence shown here is derived from an EMBL/GenBank/DDBJ whole genome shotgun (WGS) entry which is preliminary data.</text>
</comment>
<evidence type="ECO:0000313" key="1">
    <source>
        <dbReference type="EMBL" id="MDR6460488.1"/>
    </source>
</evidence>